<evidence type="ECO:0000313" key="1">
    <source>
        <dbReference type="EMBL" id="KAJ0053299.1"/>
    </source>
</evidence>
<proteinExistence type="predicted"/>
<evidence type="ECO:0000313" key="2">
    <source>
        <dbReference type="Proteomes" id="UP001163603"/>
    </source>
</evidence>
<sequence>MASSSNGPRLLLSYQVELTTRSKTTGTQTLKKRLKQNSNSSTDQSKEKPEDPSPHETSQEGESKLNNDHPDIVSLQILESSPLSPQPSSGDQFSSITIDTTGVTSSTESILEDHQVAAFFELYAEPSGNFWTEPFLADNSYNFNISNDFLVPLVDPEYVPVHSPFFDGDMLCPYI</sequence>
<keyword evidence="2" id="KW-1185">Reference proteome</keyword>
<dbReference type="Proteomes" id="UP001163603">
    <property type="component" value="Chromosome 1"/>
</dbReference>
<accession>A0ACC0ZN78</accession>
<gene>
    <name evidence="1" type="ORF">Pint_02137</name>
</gene>
<dbReference type="EMBL" id="CM047736">
    <property type="protein sequence ID" value="KAJ0053299.1"/>
    <property type="molecule type" value="Genomic_DNA"/>
</dbReference>
<name>A0ACC0ZN78_9ROSI</name>
<organism evidence="1 2">
    <name type="scientific">Pistacia integerrima</name>
    <dbReference type="NCBI Taxonomy" id="434235"/>
    <lineage>
        <taxon>Eukaryota</taxon>
        <taxon>Viridiplantae</taxon>
        <taxon>Streptophyta</taxon>
        <taxon>Embryophyta</taxon>
        <taxon>Tracheophyta</taxon>
        <taxon>Spermatophyta</taxon>
        <taxon>Magnoliopsida</taxon>
        <taxon>eudicotyledons</taxon>
        <taxon>Gunneridae</taxon>
        <taxon>Pentapetalae</taxon>
        <taxon>rosids</taxon>
        <taxon>malvids</taxon>
        <taxon>Sapindales</taxon>
        <taxon>Anacardiaceae</taxon>
        <taxon>Pistacia</taxon>
    </lineage>
</organism>
<comment type="caution">
    <text evidence="1">The sequence shown here is derived from an EMBL/GenBank/DDBJ whole genome shotgun (WGS) entry which is preliminary data.</text>
</comment>
<reference evidence="2" key="1">
    <citation type="journal article" date="2023" name="G3 (Bethesda)">
        <title>Genome assembly and association tests identify interacting loci associated with vigor, precocity, and sex in interspecific pistachio rootstocks.</title>
        <authorList>
            <person name="Palmer W."/>
            <person name="Jacygrad E."/>
            <person name="Sagayaradj S."/>
            <person name="Cavanaugh K."/>
            <person name="Han R."/>
            <person name="Bertier L."/>
            <person name="Beede B."/>
            <person name="Kafkas S."/>
            <person name="Golino D."/>
            <person name="Preece J."/>
            <person name="Michelmore R."/>
        </authorList>
    </citation>
    <scope>NUCLEOTIDE SEQUENCE [LARGE SCALE GENOMIC DNA]</scope>
</reference>
<protein>
    <submittedName>
        <fullName evidence="1">Uncharacterized protein</fullName>
    </submittedName>
</protein>